<accession>A0ABR0ABL3</accession>
<dbReference type="Proteomes" id="UP001234178">
    <property type="component" value="Unassembled WGS sequence"/>
</dbReference>
<comment type="caution">
    <text evidence="2">The sequence shown here is derived from an EMBL/GenBank/DDBJ whole genome shotgun (WGS) entry which is preliminary data.</text>
</comment>
<dbReference type="EMBL" id="JAOYFB010000037">
    <property type="protein sequence ID" value="KAK4022502.1"/>
    <property type="molecule type" value="Genomic_DNA"/>
</dbReference>
<proteinExistence type="predicted"/>
<organism evidence="2 3">
    <name type="scientific">Daphnia magna</name>
    <dbReference type="NCBI Taxonomy" id="35525"/>
    <lineage>
        <taxon>Eukaryota</taxon>
        <taxon>Metazoa</taxon>
        <taxon>Ecdysozoa</taxon>
        <taxon>Arthropoda</taxon>
        <taxon>Crustacea</taxon>
        <taxon>Branchiopoda</taxon>
        <taxon>Diplostraca</taxon>
        <taxon>Cladocera</taxon>
        <taxon>Anomopoda</taxon>
        <taxon>Daphniidae</taxon>
        <taxon>Daphnia</taxon>
    </lineage>
</organism>
<name>A0ABR0ABL3_9CRUS</name>
<protein>
    <submittedName>
        <fullName evidence="2">Uncharacterized protein</fullName>
    </submittedName>
</protein>
<sequence>MIVQLVNTLLAGVLFLTLANGFNLEPRIPVIKNGMAGSYFGYSVAEHQSISVETGAVLNNWDWSFWRKNPIFFLTNESFDAEPTLPFLFPDNQIRGGQTTFKSTISRGIAIELRNNSAIL</sequence>
<feature type="signal peptide" evidence="1">
    <location>
        <begin position="1"/>
        <end position="21"/>
    </location>
</feature>
<evidence type="ECO:0000313" key="2">
    <source>
        <dbReference type="EMBL" id="KAK4022502.1"/>
    </source>
</evidence>
<gene>
    <name evidence="2" type="ORF">OUZ56_007967</name>
</gene>
<keyword evidence="1" id="KW-0732">Signal</keyword>
<feature type="chain" id="PRO_5045829530" evidence="1">
    <location>
        <begin position="22"/>
        <end position="120"/>
    </location>
</feature>
<keyword evidence="3" id="KW-1185">Reference proteome</keyword>
<dbReference type="Gene3D" id="2.130.10.130">
    <property type="entry name" value="Integrin alpha, N-terminal"/>
    <property type="match status" value="1"/>
</dbReference>
<evidence type="ECO:0000313" key="3">
    <source>
        <dbReference type="Proteomes" id="UP001234178"/>
    </source>
</evidence>
<evidence type="ECO:0000256" key="1">
    <source>
        <dbReference type="SAM" id="SignalP"/>
    </source>
</evidence>
<reference evidence="2 3" key="1">
    <citation type="journal article" date="2023" name="Nucleic Acids Res.">
        <title>The hologenome of Daphnia magna reveals possible DNA methylation and microbiome-mediated evolution of the host genome.</title>
        <authorList>
            <person name="Chaturvedi A."/>
            <person name="Li X."/>
            <person name="Dhandapani V."/>
            <person name="Marshall H."/>
            <person name="Kissane S."/>
            <person name="Cuenca-Cambronero M."/>
            <person name="Asole G."/>
            <person name="Calvet F."/>
            <person name="Ruiz-Romero M."/>
            <person name="Marangio P."/>
            <person name="Guigo R."/>
            <person name="Rago D."/>
            <person name="Mirbahai L."/>
            <person name="Eastwood N."/>
            <person name="Colbourne J.K."/>
            <person name="Zhou J."/>
            <person name="Mallon E."/>
            <person name="Orsini L."/>
        </authorList>
    </citation>
    <scope>NUCLEOTIDE SEQUENCE [LARGE SCALE GENOMIC DNA]</scope>
    <source>
        <strain evidence="2">LRV0_1</strain>
    </source>
</reference>
<dbReference type="InterPro" id="IPR028994">
    <property type="entry name" value="Integrin_alpha_N"/>
</dbReference>